<sequence length="148" mass="16547">MNITELLNVNLIKLELTSKTKEDVIIEMATILDENGKLLDKDKYVKAVQDREKEFSTGIGMGIAIPHGKSSGVKEAALVFGRSVNGIDYQSMDDELANIFFLIAVPEESSDEHLKILSQISRKLMHKDLRESLMKASSPEEIITLLEK</sequence>
<dbReference type="AlphaFoldDB" id="A0A1J0GBI0"/>
<dbReference type="EMBL" id="CP015756">
    <property type="protein sequence ID" value="APC38643.1"/>
    <property type="molecule type" value="Genomic_DNA"/>
</dbReference>
<evidence type="ECO:0000256" key="1">
    <source>
        <dbReference type="ARBA" id="ARBA00004496"/>
    </source>
</evidence>
<name>A0A1J0GBI0_9CLOT</name>
<dbReference type="SUPFAM" id="SSF55804">
    <property type="entry name" value="Phoshotransferase/anion transport protein"/>
    <property type="match status" value="1"/>
</dbReference>
<dbReference type="PANTHER" id="PTHR47738:SF2">
    <property type="entry name" value="PTS SYSTEM FRUCTOSE-LIKE EIIA COMPONENT"/>
    <property type="match status" value="1"/>
</dbReference>
<dbReference type="PANTHER" id="PTHR47738">
    <property type="entry name" value="PTS SYSTEM FRUCTOSE-LIKE EIIA COMPONENT-RELATED"/>
    <property type="match status" value="1"/>
</dbReference>
<dbReference type="GO" id="GO:0005737">
    <property type="term" value="C:cytoplasm"/>
    <property type="evidence" value="ECO:0007669"/>
    <property type="project" value="UniProtKB-SubCell"/>
</dbReference>
<proteinExistence type="predicted"/>
<organism evidence="8 9">
    <name type="scientific">Clostridium estertheticum subsp. estertheticum</name>
    <dbReference type="NCBI Taxonomy" id="1552"/>
    <lineage>
        <taxon>Bacteria</taxon>
        <taxon>Bacillati</taxon>
        <taxon>Bacillota</taxon>
        <taxon>Clostridia</taxon>
        <taxon>Eubacteriales</taxon>
        <taxon>Clostridiaceae</taxon>
        <taxon>Clostridium</taxon>
    </lineage>
</organism>
<dbReference type="PROSITE" id="PS00372">
    <property type="entry name" value="PTS_EIIA_TYPE_2_HIS"/>
    <property type="match status" value="1"/>
</dbReference>
<keyword evidence="5" id="KW-0808">Transferase</keyword>
<dbReference type="CDD" id="cd00211">
    <property type="entry name" value="PTS_IIA_fru"/>
    <property type="match status" value="1"/>
</dbReference>
<evidence type="ECO:0000256" key="6">
    <source>
        <dbReference type="ARBA" id="ARBA00022683"/>
    </source>
</evidence>
<evidence type="ECO:0000256" key="3">
    <source>
        <dbReference type="ARBA" id="ARBA00022553"/>
    </source>
</evidence>
<dbReference type="InterPro" id="IPR016152">
    <property type="entry name" value="PTrfase/Anion_transptr"/>
</dbReference>
<dbReference type="KEGG" id="ceu:A7L45_00220"/>
<evidence type="ECO:0000259" key="7">
    <source>
        <dbReference type="PROSITE" id="PS51094"/>
    </source>
</evidence>
<keyword evidence="3" id="KW-0597">Phosphoprotein</keyword>
<keyword evidence="9" id="KW-1185">Reference proteome</keyword>
<dbReference type="Pfam" id="PF00359">
    <property type="entry name" value="PTS_EIIA_2"/>
    <property type="match status" value="1"/>
</dbReference>
<evidence type="ECO:0000256" key="2">
    <source>
        <dbReference type="ARBA" id="ARBA00022448"/>
    </source>
</evidence>
<keyword evidence="6" id="KW-0598">Phosphotransferase system</keyword>
<reference evidence="9" key="1">
    <citation type="journal article" date="2016" name="Front. Microbiol.">
        <title>Complete Genome Sequence of Clostridium estertheticum DSM 8809, a Microbe Identified in Spoiled Vacuum Packed Beef.</title>
        <authorList>
            <person name="Yu Z."/>
            <person name="Gunn L."/>
            <person name="Brennan E."/>
            <person name="Reid R."/>
            <person name="Wall P.G."/>
            <person name="Gaora O.P."/>
            <person name="Hurley D."/>
            <person name="Bolton D."/>
            <person name="Fanning S."/>
        </authorList>
    </citation>
    <scope>NUCLEOTIDE SEQUENCE [LARGE SCALE GENOMIC DNA]</scope>
    <source>
        <strain evidence="9">DSM 8809</strain>
    </source>
</reference>
<dbReference type="Gene3D" id="3.40.930.10">
    <property type="entry name" value="Mannitol-specific EII, Chain A"/>
    <property type="match status" value="1"/>
</dbReference>
<gene>
    <name evidence="8" type="ORF">A7L45_00220</name>
</gene>
<dbReference type="InterPro" id="IPR002178">
    <property type="entry name" value="PTS_EIIA_type-2_dom"/>
</dbReference>
<dbReference type="RefSeq" id="WP_071610939.1">
    <property type="nucleotide sequence ID" value="NZ_CP015756.1"/>
</dbReference>
<dbReference type="STRING" id="1552.A7L45_00220"/>
<evidence type="ECO:0000313" key="9">
    <source>
        <dbReference type="Proteomes" id="UP000182569"/>
    </source>
</evidence>
<feature type="domain" description="PTS EIIA type-2" evidence="7">
    <location>
        <begin position="5"/>
        <end position="148"/>
    </location>
</feature>
<evidence type="ECO:0000313" key="8">
    <source>
        <dbReference type="EMBL" id="APC38643.1"/>
    </source>
</evidence>
<comment type="subcellular location">
    <subcellularLocation>
        <location evidence="1">Cytoplasm</location>
    </subcellularLocation>
</comment>
<dbReference type="OrthoDB" id="95460at2"/>
<dbReference type="GO" id="GO:0009401">
    <property type="term" value="P:phosphoenolpyruvate-dependent sugar phosphotransferase system"/>
    <property type="evidence" value="ECO:0007669"/>
    <property type="project" value="UniProtKB-KW"/>
</dbReference>
<evidence type="ECO:0000256" key="4">
    <source>
        <dbReference type="ARBA" id="ARBA00022597"/>
    </source>
</evidence>
<dbReference type="NCBIfam" id="TIGR00848">
    <property type="entry name" value="fruA"/>
    <property type="match status" value="1"/>
</dbReference>
<dbReference type="Proteomes" id="UP000182569">
    <property type="component" value="Chromosome"/>
</dbReference>
<evidence type="ECO:0000256" key="5">
    <source>
        <dbReference type="ARBA" id="ARBA00022679"/>
    </source>
</evidence>
<dbReference type="InterPro" id="IPR051541">
    <property type="entry name" value="PTS_SugarTrans_NitroReg"/>
</dbReference>
<dbReference type="GO" id="GO:0008982">
    <property type="term" value="F:protein-N(PI)-phosphohistidine-sugar phosphotransferase activity"/>
    <property type="evidence" value="ECO:0007669"/>
    <property type="project" value="InterPro"/>
</dbReference>
<dbReference type="InterPro" id="IPR004715">
    <property type="entry name" value="PTS_IIA_fruc"/>
</dbReference>
<protein>
    <submittedName>
        <fullName evidence="8">PTS fructose transporter subunit IIA</fullName>
    </submittedName>
</protein>
<dbReference type="FunFam" id="3.40.930.10:FF:000009">
    <property type="entry name" value="PTS system, fructose specific IIABC component"/>
    <property type="match status" value="1"/>
</dbReference>
<dbReference type="GO" id="GO:0016020">
    <property type="term" value="C:membrane"/>
    <property type="evidence" value="ECO:0007669"/>
    <property type="project" value="InterPro"/>
</dbReference>
<dbReference type="PROSITE" id="PS51094">
    <property type="entry name" value="PTS_EIIA_TYPE_2"/>
    <property type="match status" value="1"/>
</dbReference>
<accession>A0A1J0GBI0</accession>
<keyword evidence="4" id="KW-0762">Sugar transport</keyword>
<keyword evidence="2" id="KW-0813">Transport</keyword>